<evidence type="ECO:0000256" key="3">
    <source>
        <dbReference type="ARBA" id="ARBA00022989"/>
    </source>
</evidence>
<dbReference type="GO" id="GO:0016020">
    <property type="term" value="C:membrane"/>
    <property type="evidence" value="ECO:0007669"/>
    <property type="project" value="UniProtKB-SubCell"/>
</dbReference>
<feature type="transmembrane region" description="Helical" evidence="5">
    <location>
        <begin position="139"/>
        <end position="161"/>
    </location>
</feature>
<proteinExistence type="predicted"/>
<evidence type="ECO:0000256" key="2">
    <source>
        <dbReference type="ARBA" id="ARBA00022692"/>
    </source>
</evidence>
<evidence type="ECO:0000313" key="7">
    <source>
        <dbReference type="Proteomes" id="UP000008698"/>
    </source>
</evidence>
<dbReference type="eggNOG" id="ENOG502QURG">
    <property type="taxonomic scope" value="Eukaryota"/>
</dbReference>
<accession>C9SH88</accession>
<dbReference type="AlphaFoldDB" id="C9SH88"/>
<feature type="transmembrane region" description="Helical" evidence="5">
    <location>
        <begin position="63"/>
        <end position="86"/>
    </location>
</feature>
<dbReference type="HOGENOM" id="CLU_033465_5_0_1"/>
<protein>
    <submittedName>
        <fullName evidence="6">RTA1</fullName>
    </submittedName>
</protein>
<evidence type="ECO:0000313" key="6">
    <source>
        <dbReference type="EMBL" id="EEY17682.1"/>
    </source>
</evidence>
<dbReference type="KEGG" id="val:VDBG_03791"/>
<evidence type="ECO:0000256" key="1">
    <source>
        <dbReference type="ARBA" id="ARBA00004141"/>
    </source>
</evidence>
<keyword evidence="3 5" id="KW-1133">Transmembrane helix</keyword>
<comment type="subcellular location">
    <subcellularLocation>
        <location evidence="1">Membrane</location>
        <topology evidence="1">Multi-pass membrane protein</topology>
    </subcellularLocation>
</comment>
<reference evidence="7" key="1">
    <citation type="journal article" date="2011" name="PLoS Pathog.">
        <title>Comparative genomics yields insights into niche adaptation of plant vascular wilt pathogens.</title>
        <authorList>
            <person name="Klosterman S.J."/>
            <person name="Subbarao K.V."/>
            <person name="Kang S."/>
            <person name="Veronese P."/>
            <person name="Gold S.E."/>
            <person name="Thomma B.P.H.J."/>
            <person name="Chen Z."/>
            <person name="Henrissat B."/>
            <person name="Lee Y.-H."/>
            <person name="Park J."/>
            <person name="Garcia-Pedrajas M.D."/>
            <person name="Barbara D.J."/>
            <person name="Anchieta A."/>
            <person name="de Jonge R."/>
            <person name="Santhanam P."/>
            <person name="Maruthachalam K."/>
            <person name="Atallah Z."/>
            <person name="Amyotte S.G."/>
            <person name="Paz Z."/>
            <person name="Inderbitzin P."/>
            <person name="Hayes R.J."/>
            <person name="Heiman D.I."/>
            <person name="Young S."/>
            <person name="Zeng Q."/>
            <person name="Engels R."/>
            <person name="Galagan J."/>
            <person name="Cuomo C.A."/>
            <person name="Dobinson K.F."/>
            <person name="Ma L.-J."/>
        </authorList>
    </citation>
    <scope>NUCLEOTIDE SEQUENCE [LARGE SCALE GENOMIC DNA]</scope>
    <source>
        <strain evidence="7">VaMs.102 / ATCC MYA-4576 / FGSC 10136</strain>
    </source>
</reference>
<dbReference type="Proteomes" id="UP000008698">
    <property type="component" value="Unassembled WGS sequence"/>
</dbReference>
<evidence type="ECO:0000256" key="4">
    <source>
        <dbReference type="ARBA" id="ARBA00023136"/>
    </source>
</evidence>
<dbReference type="GeneID" id="9532531"/>
<gene>
    <name evidence="6" type="ORF">VDBG_03791</name>
</gene>
<dbReference type="EMBL" id="DS985217">
    <property type="protein sequence ID" value="EEY17682.1"/>
    <property type="molecule type" value="Genomic_DNA"/>
</dbReference>
<dbReference type="InterPro" id="IPR007568">
    <property type="entry name" value="RTA1"/>
</dbReference>
<dbReference type="RefSeq" id="XP_003005838.1">
    <property type="nucleotide sequence ID" value="XM_003005792.1"/>
</dbReference>
<feature type="transmembrane region" description="Helical" evidence="5">
    <location>
        <begin position="106"/>
        <end position="127"/>
    </location>
</feature>
<name>C9SH88_VERA1</name>
<keyword evidence="7" id="KW-1185">Reference proteome</keyword>
<organism evidence="7">
    <name type="scientific">Verticillium alfalfae (strain VaMs.102 / ATCC MYA-4576 / FGSC 10136)</name>
    <name type="common">Verticillium wilt of alfalfa</name>
    <name type="synonym">Verticillium albo-atrum</name>
    <dbReference type="NCBI Taxonomy" id="526221"/>
    <lineage>
        <taxon>Eukaryota</taxon>
        <taxon>Fungi</taxon>
        <taxon>Dikarya</taxon>
        <taxon>Ascomycota</taxon>
        <taxon>Pezizomycotina</taxon>
        <taxon>Sordariomycetes</taxon>
        <taxon>Hypocreomycetidae</taxon>
        <taxon>Glomerellales</taxon>
        <taxon>Plectosphaerellaceae</taxon>
        <taxon>Verticillium</taxon>
    </lineage>
</organism>
<dbReference type="PANTHER" id="PTHR31465">
    <property type="entry name" value="PROTEIN RTA1-RELATED"/>
    <property type="match status" value="1"/>
</dbReference>
<dbReference type="PANTHER" id="PTHR31465:SF35">
    <property type="entry name" value="RTA1 DOMAIN PROTEIN-RELATED"/>
    <property type="match status" value="1"/>
</dbReference>
<evidence type="ECO:0000256" key="5">
    <source>
        <dbReference type="SAM" id="Phobius"/>
    </source>
</evidence>
<dbReference type="OMA" id="MAQLEPY"/>
<keyword evidence="4 5" id="KW-0472">Membrane</keyword>
<keyword evidence="2 5" id="KW-0812">Transmembrane</keyword>
<sequence>MAFAIQGTFILVAPALFAASIYMILGRLIRTCRAEHLSLIPSKPAAPASLLPGLRPLQLGEKVIIGGLFVQIVVFGFFVCTSVLFIPSDESPTLSRSRSSAVRALYVLYGTSAIILVRSIFRVIEYIQGNDGYLITHEVYLYIFDALLMAAVMAIFIVWYVGDLESKKKRKGANMDSLHSSDGIVEMGSRGA</sequence>
<dbReference type="OrthoDB" id="3358017at2759"/>
<dbReference type="Pfam" id="PF04479">
    <property type="entry name" value="RTA1"/>
    <property type="match status" value="2"/>
</dbReference>